<evidence type="ECO:0000256" key="4">
    <source>
        <dbReference type="ARBA" id="ARBA00022692"/>
    </source>
</evidence>
<keyword evidence="3" id="KW-0813">Transport</keyword>
<evidence type="ECO:0000256" key="5">
    <source>
        <dbReference type="ARBA" id="ARBA00022989"/>
    </source>
</evidence>
<evidence type="ECO:0000256" key="2">
    <source>
        <dbReference type="ARBA" id="ARBA00008497"/>
    </source>
</evidence>
<dbReference type="AlphaFoldDB" id="A0A8C6SNA3"/>
<keyword evidence="6" id="KW-0406">Ion transport</keyword>
<evidence type="ECO:0000313" key="10">
    <source>
        <dbReference type="Ensembl" id="ENSNMLP00000008743.1"/>
    </source>
</evidence>
<comment type="subcellular location">
    <subcellularLocation>
        <location evidence="1">Membrane</location>
        <topology evidence="1">Multi-pass membrane protein</topology>
    </subcellularLocation>
</comment>
<dbReference type="PANTHER" id="PTHR32261:SF8">
    <property type="entry name" value="CALCIUM HOMEOSTASIS MODULATOR PROTEIN 5"/>
    <property type="match status" value="1"/>
</dbReference>
<dbReference type="GO" id="GO:1904669">
    <property type="term" value="P:ATP export"/>
    <property type="evidence" value="ECO:0007669"/>
    <property type="project" value="UniProtKB-ARBA"/>
</dbReference>
<keyword evidence="11" id="KW-1185">Reference proteome</keyword>
<dbReference type="Proteomes" id="UP000694523">
    <property type="component" value="Unplaced"/>
</dbReference>
<keyword evidence="8" id="KW-0407">Ion channel</keyword>
<feature type="transmembrane region" description="Helical" evidence="9">
    <location>
        <begin position="211"/>
        <end position="233"/>
    </location>
</feature>
<reference evidence="10" key="1">
    <citation type="submission" date="2025-08" db="UniProtKB">
        <authorList>
            <consortium name="Ensembl"/>
        </authorList>
    </citation>
    <scope>IDENTIFICATION</scope>
</reference>
<evidence type="ECO:0000256" key="6">
    <source>
        <dbReference type="ARBA" id="ARBA00023065"/>
    </source>
</evidence>
<evidence type="ECO:0000256" key="8">
    <source>
        <dbReference type="ARBA" id="ARBA00023303"/>
    </source>
</evidence>
<protein>
    <submittedName>
        <fullName evidence="10">Calcium homeostasis modulator family member 5, tandem duplicate 2</fullName>
    </submittedName>
</protein>
<evidence type="ECO:0000256" key="3">
    <source>
        <dbReference type="ARBA" id="ARBA00022448"/>
    </source>
</evidence>
<keyword evidence="7 9" id="KW-0472">Membrane</keyword>
<evidence type="ECO:0000256" key="1">
    <source>
        <dbReference type="ARBA" id="ARBA00004141"/>
    </source>
</evidence>
<dbReference type="GO" id="GO:0005886">
    <property type="term" value="C:plasma membrane"/>
    <property type="evidence" value="ECO:0007669"/>
    <property type="project" value="TreeGrafter"/>
</dbReference>
<comment type="similarity">
    <text evidence="2">Belongs to the CALHM family.</text>
</comment>
<sequence length="348" mass="39315">GASHVPLWKRWNRAYRREGRSAADAPSRVPGLSSEASEVIPFWQVNLTLSSLHLPLTRCSFVLPGFGLAADRQHHPVPPGGDLCGAVLVSGQLPPAEVLAALRPGGELCPGLAVCRTRPGTRQTQHRKLLQQDPTGGHPDALKAGLGESVVPLQVPLQKREAVLQQPAPLRGDRDGDGHSGWSDEELLDHIHRIPPRHSRCSGLYRRRTNLILNMTFFILGWCIIIIAAVVGLCGTCYTNCRSKVSYLQLTFWKRYVQKEKERFDAYAADYSTKLAERNLKSFFENKPPEPFPFPNHHAWEQISELYMYTRSEQCYSTLQRYVEGKDHEDYNSEMKPVMDMEREMEMS</sequence>
<proteinExistence type="inferred from homology"/>
<dbReference type="InterPro" id="IPR029569">
    <property type="entry name" value="CALHM"/>
</dbReference>
<evidence type="ECO:0000256" key="7">
    <source>
        <dbReference type="ARBA" id="ARBA00023136"/>
    </source>
</evidence>
<organism evidence="10 11">
    <name type="scientific">Neogobius melanostomus</name>
    <name type="common">round goby</name>
    <dbReference type="NCBI Taxonomy" id="47308"/>
    <lineage>
        <taxon>Eukaryota</taxon>
        <taxon>Metazoa</taxon>
        <taxon>Chordata</taxon>
        <taxon>Craniata</taxon>
        <taxon>Vertebrata</taxon>
        <taxon>Euteleostomi</taxon>
        <taxon>Actinopterygii</taxon>
        <taxon>Neopterygii</taxon>
        <taxon>Teleostei</taxon>
        <taxon>Neoteleostei</taxon>
        <taxon>Acanthomorphata</taxon>
        <taxon>Gobiaria</taxon>
        <taxon>Gobiiformes</taxon>
        <taxon>Gobioidei</taxon>
        <taxon>Gobiidae</taxon>
        <taxon>Benthophilinae</taxon>
        <taxon>Neogobiini</taxon>
        <taxon>Neogobius</taxon>
    </lineage>
</organism>
<evidence type="ECO:0000313" key="11">
    <source>
        <dbReference type="Proteomes" id="UP000694523"/>
    </source>
</evidence>
<keyword evidence="5 9" id="KW-1133">Transmembrane helix</keyword>
<accession>A0A8C6SNA3</accession>
<evidence type="ECO:0000256" key="9">
    <source>
        <dbReference type="SAM" id="Phobius"/>
    </source>
</evidence>
<reference evidence="10" key="2">
    <citation type="submission" date="2025-09" db="UniProtKB">
        <authorList>
            <consortium name="Ensembl"/>
        </authorList>
    </citation>
    <scope>IDENTIFICATION</scope>
</reference>
<dbReference type="GO" id="GO:0005261">
    <property type="term" value="F:monoatomic cation channel activity"/>
    <property type="evidence" value="ECO:0007669"/>
    <property type="project" value="TreeGrafter"/>
</dbReference>
<dbReference type="PANTHER" id="PTHR32261">
    <property type="entry name" value="CALCIUM HOMEOSTASIS MODULATOR PROTEIN"/>
    <property type="match status" value="1"/>
</dbReference>
<name>A0A8C6SNA3_9GOBI</name>
<dbReference type="Pfam" id="PF14798">
    <property type="entry name" value="Ca_hom_mod"/>
    <property type="match status" value="1"/>
</dbReference>
<keyword evidence="4 9" id="KW-0812">Transmembrane</keyword>
<dbReference type="Ensembl" id="ENSNMLT00000009921.1">
    <property type="protein sequence ID" value="ENSNMLP00000008743.1"/>
    <property type="gene ID" value="ENSNMLG00000006155.1"/>
</dbReference>